<dbReference type="RefSeq" id="WP_104122019.1">
    <property type="nucleotide sequence ID" value="NZ_PRKW01000005.1"/>
</dbReference>
<gene>
    <name evidence="1" type="ORF">C4K88_12870</name>
</gene>
<organism evidence="1 2">
    <name type="scientific">Arthrobacter pityocampae</name>
    <dbReference type="NCBI Taxonomy" id="547334"/>
    <lineage>
        <taxon>Bacteria</taxon>
        <taxon>Bacillati</taxon>
        <taxon>Actinomycetota</taxon>
        <taxon>Actinomycetes</taxon>
        <taxon>Micrococcales</taxon>
        <taxon>Micrococcaceae</taxon>
        <taxon>Arthrobacter</taxon>
    </lineage>
</organism>
<proteinExistence type="predicted"/>
<keyword evidence="2" id="KW-1185">Reference proteome</keyword>
<accession>A0A2S5IVQ1</accession>
<evidence type="ECO:0000313" key="1">
    <source>
        <dbReference type="EMBL" id="PPB48616.1"/>
    </source>
</evidence>
<evidence type="ECO:0000313" key="2">
    <source>
        <dbReference type="Proteomes" id="UP000239297"/>
    </source>
</evidence>
<dbReference type="AlphaFoldDB" id="A0A2S5IVQ1"/>
<dbReference type="Proteomes" id="UP000239297">
    <property type="component" value="Unassembled WGS sequence"/>
</dbReference>
<reference evidence="1 2" key="1">
    <citation type="journal article" date="2014" name="Int. J. Syst. Evol. Microbiol.">
        <title>Arthrobacter pityocampae sp. nov., isolated from Thaumetopoea pityocampa (Lep., Thaumetopoeidae).</title>
        <authorList>
            <person name="Ince I.A."/>
            <person name="Demirbag Z."/>
            <person name="Kati H."/>
        </authorList>
    </citation>
    <scope>NUCLEOTIDE SEQUENCE [LARGE SCALE GENOMIC DNA]</scope>
    <source>
        <strain evidence="1 2">Tp2</strain>
    </source>
</reference>
<name>A0A2S5IVQ1_9MICC</name>
<dbReference type="EMBL" id="PRKW01000005">
    <property type="protein sequence ID" value="PPB48616.1"/>
    <property type="molecule type" value="Genomic_DNA"/>
</dbReference>
<comment type="caution">
    <text evidence="1">The sequence shown here is derived from an EMBL/GenBank/DDBJ whole genome shotgun (WGS) entry which is preliminary data.</text>
</comment>
<sequence length="145" mass="15241">MDRRLSGRTTRRVRFLVQLVIGVVVFMWAPTVAQAAFSDAAAAPMSIGTYDIPAPVGITGSFTCNGTRTSVTATITDFGAVTRATGYTVTLTAPTGTVTTNNLPATTRSTTITRSTTRTGTFTLRIRATVGAWTGDDQVSSLTCP</sequence>
<protein>
    <submittedName>
        <fullName evidence="1">Uncharacterized protein</fullName>
    </submittedName>
</protein>
<dbReference type="OrthoDB" id="4950659at2"/>